<evidence type="ECO:0000256" key="1">
    <source>
        <dbReference type="SAM" id="MobiDB-lite"/>
    </source>
</evidence>
<dbReference type="AlphaFoldDB" id="A0A835TRI5"/>
<dbReference type="EMBL" id="JADDUC010000175">
    <property type="protein sequence ID" value="KAG0116462.1"/>
    <property type="molecule type" value="Genomic_DNA"/>
</dbReference>
<proteinExistence type="predicted"/>
<dbReference type="EMBL" id="JADDUC020000011">
    <property type="protein sequence ID" value="KAI1236057.1"/>
    <property type="molecule type" value="Genomic_DNA"/>
</dbReference>
<accession>A0A835TRI5</accession>
<gene>
    <name evidence="3" type="ORF">IHE44_0002153</name>
    <name evidence="2" type="ORF">IHE44_004061</name>
</gene>
<reference evidence="3 4" key="2">
    <citation type="journal article" date="2021" name="J. Hered.">
        <title>Feather Gene Expression Elucidates the Developmental Basis of Plumage Iridescence in African Starlings.</title>
        <authorList>
            <person name="Rubenstein D.R."/>
            <person name="Corvelo A."/>
            <person name="MacManes M.D."/>
            <person name="Maia R."/>
            <person name="Narzisi G."/>
            <person name="Rousaki A."/>
            <person name="Vandenabeele P."/>
            <person name="Shawkey M.D."/>
            <person name="Solomon J."/>
        </authorList>
    </citation>
    <scope>NUCLEOTIDE SEQUENCE [LARGE SCALE GENOMIC DNA]</scope>
    <source>
        <strain evidence="3">SS15</strain>
    </source>
</reference>
<protein>
    <submittedName>
        <fullName evidence="2">Uncharacterized protein</fullName>
    </submittedName>
</protein>
<reference evidence="3" key="3">
    <citation type="submission" date="2022-01" db="EMBL/GenBank/DDBJ databases">
        <authorList>
            <person name="Rubenstein D.R."/>
        </authorList>
    </citation>
    <scope>NUCLEOTIDE SEQUENCE</scope>
    <source>
        <strain evidence="3">SS15</strain>
        <tissue evidence="3">Liver</tissue>
    </source>
</reference>
<feature type="region of interest" description="Disordered" evidence="1">
    <location>
        <begin position="71"/>
        <end position="90"/>
    </location>
</feature>
<keyword evidence="4" id="KW-1185">Reference proteome</keyword>
<evidence type="ECO:0000313" key="3">
    <source>
        <dbReference type="EMBL" id="KAI1236057.1"/>
    </source>
</evidence>
<name>A0A835TRI5_9PASS</name>
<evidence type="ECO:0000313" key="4">
    <source>
        <dbReference type="Proteomes" id="UP000618051"/>
    </source>
</evidence>
<organism evidence="2">
    <name type="scientific">Lamprotornis superbus</name>
    <dbReference type="NCBI Taxonomy" id="245042"/>
    <lineage>
        <taxon>Eukaryota</taxon>
        <taxon>Metazoa</taxon>
        <taxon>Chordata</taxon>
        <taxon>Craniata</taxon>
        <taxon>Vertebrata</taxon>
        <taxon>Euteleostomi</taxon>
        <taxon>Archelosauria</taxon>
        <taxon>Archosauria</taxon>
        <taxon>Dinosauria</taxon>
        <taxon>Saurischia</taxon>
        <taxon>Theropoda</taxon>
        <taxon>Coelurosauria</taxon>
        <taxon>Aves</taxon>
        <taxon>Neognathae</taxon>
        <taxon>Neoaves</taxon>
        <taxon>Telluraves</taxon>
        <taxon>Australaves</taxon>
        <taxon>Passeriformes</taxon>
        <taxon>Sturnidae</taxon>
        <taxon>Lamprotornis</taxon>
    </lineage>
</organism>
<comment type="caution">
    <text evidence="2">The sequence shown here is derived from an EMBL/GenBank/DDBJ whole genome shotgun (WGS) entry which is preliminary data.</text>
</comment>
<sequence length="129" mass="13768">MIQMQGEAIQNYHNPDGPAWECAVTQQAESSKVSPMESCPTVVHVSSGPGELLALSPGTGRHTSMEQLSLDKEQPPFAPGPHDSCTRKGSGKLSRNEVLACFPLSTGDVRASEHGKLLVVLITMSLEKV</sequence>
<evidence type="ECO:0000313" key="2">
    <source>
        <dbReference type="EMBL" id="KAG0116462.1"/>
    </source>
</evidence>
<dbReference type="Proteomes" id="UP000618051">
    <property type="component" value="Unassembled WGS sequence"/>
</dbReference>
<reference evidence="2" key="1">
    <citation type="submission" date="2020-10" db="EMBL/GenBank/DDBJ databases">
        <title>Feather gene expression reveals the developmental basis of iridescence in African starlings.</title>
        <authorList>
            <person name="Rubenstein D.R."/>
        </authorList>
    </citation>
    <scope>NUCLEOTIDE SEQUENCE</scope>
    <source>
        <strain evidence="2">SS15</strain>
        <tissue evidence="2">Liver</tissue>
    </source>
</reference>